<dbReference type="PROSITE" id="PS51257">
    <property type="entry name" value="PROKAR_LIPOPROTEIN"/>
    <property type="match status" value="1"/>
</dbReference>
<dbReference type="PANTHER" id="PTHR37815:SF3">
    <property type="entry name" value="UPF0397 PROTEIN SPR0429"/>
    <property type="match status" value="1"/>
</dbReference>
<comment type="caution">
    <text evidence="4">The sequence shown here is derived from an EMBL/GenBank/DDBJ whole genome shotgun (WGS) entry which is preliminary data.</text>
</comment>
<evidence type="ECO:0000256" key="3">
    <source>
        <dbReference type="SAM" id="Phobius"/>
    </source>
</evidence>
<feature type="transmembrane region" description="Helical" evidence="3">
    <location>
        <begin position="114"/>
        <end position="134"/>
    </location>
</feature>
<feature type="transmembrane region" description="Helical" evidence="3">
    <location>
        <begin position="84"/>
        <end position="107"/>
    </location>
</feature>
<dbReference type="PANTHER" id="PTHR37815">
    <property type="entry name" value="UPF0397 PROTEIN BC_2624-RELATED"/>
    <property type="match status" value="1"/>
</dbReference>
<name>A0A9D2LGN0_9FIRM</name>
<dbReference type="InterPro" id="IPR009825">
    <property type="entry name" value="ECF_substrate-spec-like"/>
</dbReference>
<accession>A0A9D2LGN0</accession>
<dbReference type="GO" id="GO:0016020">
    <property type="term" value="C:membrane"/>
    <property type="evidence" value="ECO:0007669"/>
    <property type="project" value="InterPro"/>
</dbReference>
<evidence type="ECO:0000256" key="2">
    <source>
        <dbReference type="ARBA" id="ARBA00022989"/>
    </source>
</evidence>
<dbReference type="Pfam" id="PF07155">
    <property type="entry name" value="ECF-ribofla_trS"/>
    <property type="match status" value="1"/>
</dbReference>
<feature type="transmembrane region" description="Helical" evidence="3">
    <location>
        <begin position="154"/>
        <end position="175"/>
    </location>
</feature>
<dbReference type="AlphaFoldDB" id="A0A9D2LGN0"/>
<reference evidence="4" key="2">
    <citation type="submission" date="2021-04" db="EMBL/GenBank/DDBJ databases">
        <authorList>
            <person name="Gilroy R."/>
        </authorList>
    </citation>
    <scope>NUCLEOTIDE SEQUENCE</scope>
    <source>
        <strain evidence="4">ChiBcec18-1249</strain>
    </source>
</reference>
<proteinExistence type="predicted"/>
<sequence>MEKTAERELGKTSRRTRMIVMTAAFAALACVATMVVKVPSPTGGYMNLGDTVVLLGGYLLGPSWGALAGSIGPALADVLLGAPLYAPATLVIKAGMAALAAVCWQTFGRGHGPLGLAACGIVGELPMVLGYWLYDALLMRSLTGAAAGIPSNLVQAAFGIAASALLASALGRSAYVRREFPRL</sequence>
<evidence type="ECO:0000256" key="1">
    <source>
        <dbReference type="ARBA" id="ARBA00022692"/>
    </source>
</evidence>
<organism evidence="4 5">
    <name type="scientific">Candidatus Oscillibacter excrementigallinarum</name>
    <dbReference type="NCBI Taxonomy" id="2838716"/>
    <lineage>
        <taxon>Bacteria</taxon>
        <taxon>Bacillati</taxon>
        <taxon>Bacillota</taxon>
        <taxon>Clostridia</taxon>
        <taxon>Eubacteriales</taxon>
        <taxon>Oscillospiraceae</taxon>
        <taxon>Oscillibacter</taxon>
    </lineage>
</organism>
<evidence type="ECO:0000313" key="4">
    <source>
        <dbReference type="EMBL" id="HJB12123.1"/>
    </source>
</evidence>
<protein>
    <submittedName>
        <fullName evidence="4">ECF transporter S component</fullName>
    </submittedName>
</protein>
<evidence type="ECO:0000313" key="5">
    <source>
        <dbReference type="Proteomes" id="UP000823824"/>
    </source>
</evidence>
<dbReference type="EMBL" id="DWZJ01000002">
    <property type="protein sequence ID" value="HJB12123.1"/>
    <property type="molecule type" value="Genomic_DNA"/>
</dbReference>
<keyword evidence="2 3" id="KW-1133">Transmembrane helix</keyword>
<dbReference type="Gene3D" id="1.10.1760.20">
    <property type="match status" value="1"/>
</dbReference>
<keyword evidence="1 3" id="KW-0812">Transmembrane</keyword>
<keyword evidence="3" id="KW-0472">Membrane</keyword>
<gene>
    <name evidence="4" type="ORF">H9787_00260</name>
</gene>
<feature type="transmembrane region" description="Helical" evidence="3">
    <location>
        <begin position="20"/>
        <end position="38"/>
    </location>
</feature>
<dbReference type="Proteomes" id="UP000823824">
    <property type="component" value="Unassembled WGS sequence"/>
</dbReference>
<reference evidence="4" key="1">
    <citation type="journal article" date="2021" name="PeerJ">
        <title>Extensive microbial diversity within the chicken gut microbiome revealed by metagenomics and culture.</title>
        <authorList>
            <person name="Gilroy R."/>
            <person name="Ravi A."/>
            <person name="Getino M."/>
            <person name="Pursley I."/>
            <person name="Horton D.L."/>
            <person name="Alikhan N.F."/>
            <person name="Baker D."/>
            <person name="Gharbi K."/>
            <person name="Hall N."/>
            <person name="Watson M."/>
            <person name="Adriaenssens E.M."/>
            <person name="Foster-Nyarko E."/>
            <person name="Jarju S."/>
            <person name="Secka A."/>
            <person name="Antonio M."/>
            <person name="Oren A."/>
            <person name="Chaudhuri R.R."/>
            <person name="La Ragione R."/>
            <person name="Hildebrand F."/>
            <person name="Pallen M.J."/>
        </authorList>
    </citation>
    <scope>NUCLEOTIDE SEQUENCE</scope>
    <source>
        <strain evidence="4">ChiBcec18-1249</strain>
    </source>
</reference>